<dbReference type="PANTHER" id="PTHR28055:SF1">
    <property type="entry name" value="ALTERED INHERITANCE OF MITOCHONDRIA PROTEIN 41, MITOCHONDRIAL"/>
    <property type="match status" value="1"/>
</dbReference>
<evidence type="ECO:0000313" key="2">
    <source>
        <dbReference type="Proteomes" id="UP000824109"/>
    </source>
</evidence>
<dbReference type="AlphaFoldDB" id="A0A9D1MCN0"/>
<dbReference type="InterPro" id="IPR042184">
    <property type="entry name" value="YqeY/Aim41_N"/>
</dbReference>
<dbReference type="GO" id="GO:0016884">
    <property type="term" value="F:carbon-nitrogen ligase activity, with glutamine as amido-N-donor"/>
    <property type="evidence" value="ECO:0007669"/>
    <property type="project" value="InterPro"/>
</dbReference>
<evidence type="ECO:0000313" key="1">
    <source>
        <dbReference type="EMBL" id="HIU57582.1"/>
    </source>
</evidence>
<dbReference type="Gene3D" id="1.10.10.410">
    <property type="match status" value="1"/>
</dbReference>
<reference evidence="1" key="1">
    <citation type="submission" date="2020-10" db="EMBL/GenBank/DDBJ databases">
        <authorList>
            <person name="Gilroy R."/>
        </authorList>
    </citation>
    <scope>NUCLEOTIDE SEQUENCE</scope>
    <source>
        <strain evidence="1">USAMLcec3-3695</strain>
    </source>
</reference>
<reference evidence="1" key="2">
    <citation type="journal article" date="2021" name="PeerJ">
        <title>Extensive microbial diversity within the chicken gut microbiome revealed by metagenomics and culture.</title>
        <authorList>
            <person name="Gilroy R."/>
            <person name="Ravi A."/>
            <person name="Getino M."/>
            <person name="Pursley I."/>
            <person name="Horton D.L."/>
            <person name="Alikhan N.F."/>
            <person name="Baker D."/>
            <person name="Gharbi K."/>
            <person name="Hall N."/>
            <person name="Watson M."/>
            <person name="Adriaenssens E.M."/>
            <person name="Foster-Nyarko E."/>
            <person name="Jarju S."/>
            <person name="Secka A."/>
            <person name="Antonio M."/>
            <person name="Oren A."/>
            <person name="Chaudhuri R.R."/>
            <person name="La Ragione R."/>
            <person name="Hildebrand F."/>
            <person name="Pallen M.J."/>
        </authorList>
    </citation>
    <scope>NUCLEOTIDE SEQUENCE</scope>
    <source>
        <strain evidence="1">USAMLcec3-3695</strain>
    </source>
</reference>
<dbReference type="EMBL" id="DVNB01000076">
    <property type="protein sequence ID" value="HIU57582.1"/>
    <property type="molecule type" value="Genomic_DNA"/>
</dbReference>
<sequence length="148" mass="16954">MTVKDKLKEDLKTAMREKDSVRKNVVQYIKAGILQVEKDNKITLDDEGVLDVIAKQLKQRRDSLPDYEKSGREDLIAQLKREMDILMEYLPAQLTHDELVEIVKEAIDKTGASEIRDMGKIMSEVMPKTKGRADGREINLIARELLSK</sequence>
<dbReference type="Gene3D" id="1.10.1510.10">
    <property type="entry name" value="Uncharacterised protein YqeY/AIM41 PF09424, N-terminal domain"/>
    <property type="match status" value="1"/>
</dbReference>
<dbReference type="InterPro" id="IPR023168">
    <property type="entry name" value="GatB_Yqey_C_2"/>
</dbReference>
<organism evidence="1 2">
    <name type="scientific">Candidatus Ornithomonoglobus merdipullorum</name>
    <dbReference type="NCBI Taxonomy" id="2840895"/>
    <lineage>
        <taxon>Bacteria</taxon>
        <taxon>Bacillati</taxon>
        <taxon>Bacillota</taxon>
        <taxon>Clostridia</taxon>
        <taxon>Candidatus Ornithomonoglobus</taxon>
    </lineage>
</organism>
<dbReference type="PANTHER" id="PTHR28055">
    <property type="entry name" value="ALTERED INHERITANCE OF MITOCHONDRIA PROTEIN 41, MITOCHONDRIAL"/>
    <property type="match status" value="1"/>
</dbReference>
<dbReference type="Proteomes" id="UP000824109">
    <property type="component" value="Unassembled WGS sequence"/>
</dbReference>
<dbReference type="SUPFAM" id="SSF89095">
    <property type="entry name" value="GatB/YqeY motif"/>
    <property type="match status" value="1"/>
</dbReference>
<gene>
    <name evidence="1" type="ORF">IAA61_07185</name>
</gene>
<dbReference type="InterPro" id="IPR019004">
    <property type="entry name" value="YqeY/Aim41"/>
</dbReference>
<dbReference type="InterPro" id="IPR003789">
    <property type="entry name" value="Asn/Gln_tRNA_amidoTrase-B-like"/>
</dbReference>
<protein>
    <submittedName>
        <fullName evidence="1">GatB/YqeY domain-containing protein</fullName>
    </submittedName>
</protein>
<accession>A0A9D1MCN0</accession>
<name>A0A9D1MCN0_9FIRM</name>
<dbReference type="Pfam" id="PF09424">
    <property type="entry name" value="YqeY"/>
    <property type="match status" value="1"/>
</dbReference>
<proteinExistence type="predicted"/>
<comment type="caution">
    <text evidence="1">The sequence shown here is derived from an EMBL/GenBank/DDBJ whole genome shotgun (WGS) entry which is preliminary data.</text>
</comment>